<dbReference type="AlphaFoldDB" id="X0Z731"/>
<proteinExistence type="predicted"/>
<protein>
    <submittedName>
        <fullName evidence="2">Uncharacterized protein</fullName>
    </submittedName>
</protein>
<keyword evidence="1" id="KW-0812">Transmembrane</keyword>
<keyword evidence="1" id="KW-0472">Membrane</keyword>
<name>X0Z731_9ZZZZ</name>
<evidence type="ECO:0000256" key="1">
    <source>
        <dbReference type="SAM" id="Phobius"/>
    </source>
</evidence>
<accession>X0Z731</accession>
<keyword evidence="1" id="KW-1133">Transmembrane helix</keyword>
<reference evidence="2" key="1">
    <citation type="journal article" date="2014" name="Front. Microbiol.">
        <title>High frequency of phylogenetically diverse reductive dehalogenase-homologous genes in deep subseafloor sedimentary metagenomes.</title>
        <authorList>
            <person name="Kawai M."/>
            <person name="Futagami T."/>
            <person name="Toyoda A."/>
            <person name="Takaki Y."/>
            <person name="Nishi S."/>
            <person name="Hori S."/>
            <person name="Arai W."/>
            <person name="Tsubouchi T."/>
            <person name="Morono Y."/>
            <person name="Uchiyama I."/>
            <person name="Ito T."/>
            <person name="Fujiyama A."/>
            <person name="Inagaki F."/>
            <person name="Takami H."/>
        </authorList>
    </citation>
    <scope>NUCLEOTIDE SEQUENCE</scope>
    <source>
        <strain evidence="2">Expedition CK06-06</strain>
    </source>
</reference>
<comment type="caution">
    <text evidence="2">The sequence shown here is derived from an EMBL/GenBank/DDBJ whole genome shotgun (WGS) entry which is preliminary data.</text>
</comment>
<organism evidence="2">
    <name type="scientific">marine sediment metagenome</name>
    <dbReference type="NCBI Taxonomy" id="412755"/>
    <lineage>
        <taxon>unclassified sequences</taxon>
        <taxon>metagenomes</taxon>
        <taxon>ecological metagenomes</taxon>
    </lineage>
</organism>
<dbReference type="EMBL" id="BART01006510">
    <property type="protein sequence ID" value="GAG64869.1"/>
    <property type="molecule type" value="Genomic_DNA"/>
</dbReference>
<sequence length="169" mass="19378">RVVFGESLNASDGRDDYDLIEPPFPPQIPYIAAWLDTDLDEPYNKLWIDYRQYPDDHKIWNLSVMWMSDPGSESSSTNIDISWNTSKIVESGYESVLLCGDDNAVVADMLTENHYKFVSSSGLHCFQIICQSGTVDNNDTSFLYNMILIFIIIISIIAISFVVYWRKKK</sequence>
<evidence type="ECO:0000313" key="2">
    <source>
        <dbReference type="EMBL" id="GAG64869.1"/>
    </source>
</evidence>
<feature type="transmembrane region" description="Helical" evidence="1">
    <location>
        <begin position="142"/>
        <end position="165"/>
    </location>
</feature>
<feature type="non-terminal residue" evidence="2">
    <location>
        <position position="1"/>
    </location>
</feature>
<gene>
    <name evidence="2" type="ORF">S01H4_14853</name>
</gene>